<dbReference type="PROSITE" id="PS00107">
    <property type="entry name" value="PROTEIN_KINASE_ATP"/>
    <property type="match status" value="1"/>
</dbReference>
<feature type="compositionally biased region" description="Low complexity" evidence="17">
    <location>
        <begin position="728"/>
        <end position="744"/>
    </location>
</feature>
<evidence type="ECO:0000256" key="4">
    <source>
        <dbReference type="ARBA" id="ARBA00012513"/>
    </source>
</evidence>
<dbReference type="GO" id="GO:0071944">
    <property type="term" value="C:cell periphery"/>
    <property type="evidence" value="ECO:0007669"/>
    <property type="project" value="UniProtKB-ARBA"/>
</dbReference>
<dbReference type="Pfam" id="PF00069">
    <property type="entry name" value="Pkinase"/>
    <property type="match status" value="1"/>
</dbReference>
<name>A0A9P1I6I7_9PELO</name>
<dbReference type="GO" id="GO:0043065">
    <property type="term" value="P:positive regulation of apoptotic process"/>
    <property type="evidence" value="ECO:0007669"/>
    <property type="project" value="TreeGrafter"/>
</dbReference>
<comment type="subcellular location">
    <subcellularLocation>
        <location evidence="2">Cytoplasm</location>
    </subcellularLocation>
</comment>
<dbReference type="PANTHER" id="PTHR24356:SF418">
    <property type="entry name" value="SERINE_THREONINE-PROTEIN KINASE WARTS"/>
    <property type="match status" value="1"/>
</dbReference>
<evidence type="ECO:0000256" key="11">
    <source>
        <dbReference type="ARBA" id="ARBA00022777"/>
    </source>
</evidence>
<comment type="caution">
    <text evidence="20">The sequence shown here is derived from an EMBL/GenBank/DDBJ whole genome shotgun (WGS) entry which is preliminary data.</text>
</comment>
<dbReference type="GO" id="GO:0004674">
    <property type="term" value="F:protein serine/threonine kinase activity"/>
    <property type="evidence" value="ECO:0007669"/>
    <property type="project" value="UniProtKB-KW"/>
</dbReference>
<keyword evidence="11" id="KW-0418">Kinase</keyword>
<dbReference type="GO" id="GO:0000082">
    <property type="term" value="P:G1/S transition of mitotic cell cycle"/>
    <property type="evidence" value="ECO:0007669"/>
    <property type="project" value="TreeGrafter"/>
</dbReference>
<evidence type="ECO:0000256" key="2">
    <source>
        <dbReference type="ARBA" id="ARBA00004496"/>
    </source>
</evidence>
<evidence type="ECO:0000313" key="20">
    <source>
        <dbReference type="EMBL" id="CAI5438559.1"/>
    </source>
</evidence>
<proteinExistence type="inferred from homology"/>
<dbReference type="GO" id="GO:0035329">
    <property type="term" value="P:hippo signaling"/>
    <property type="evidence" value="ECO:0007669"/>
    <property type="project" value="TreeGrafter"/>
</dbReference>
<reference evidence="20" key="1">
    <citation type="submission" date="2022-11" db="EMBL/GenBank/DDBJ databases">
        <authorList>
            <person name="Kikuchi T."/>
        </authorList>
    </citation>
    <scope>NUCLEOTIDE SEQUENCE</scope>
    <source>
        <strain evidence="20">PS1010</strain>
    </source>
</reference>
<evidence type="ECO:0000256" key="7">
    <source>
        <dbReference type="ARBA" id="ARBA00022553"/>
    </source>
</evidence>
<dbReference type="FunFam" id="1.10.510.10:FF:000057">
    <property type="entry name" value="Non-specific serine/threonine protein kinase"/>
    <property type="match status" value="1"/>
</dbReference>
<dbReference type="GO" id="GO:0005737">
    <property type="term" value="C:cytoplasm"/>
    <property type="evidence" value="ECO:0007669"/>
    <property type="project" value="UniProtKB-SubCell"/>
</dbReference>
<evidence type="ECO:0000256" key="10">
    <source>
        <dbReference type="ARBA" id="ARBA00022741"/>
    </source>
</evidence>
<feature type="region of interest" description="Disordered" evidence="17">
    <location>
        <begin position="125"/>
        <end position="160"/>
    </location>
</feature>
<dbReference type="InterPro" id="IPR017441">
    <property type="entry name" value="Protein_kinase_ATP_BS"/>
</dbReference>
<evidence type="ECO:0000256" key="5">
    <source>
        <dbReference type="ARBA" id="ARBA00022490"/>
    </source>
</evidence>
<dbReference type="GO" id="GO:0005524">
    <property type="term" value="F:ATP binding"/>
    <property type="evidence" value="ECO:0007669"/>
    <property type="project" value="UniProtKB-UniRule"/>
</dbReference>
<dbReference type="SMART" id="SM00220">
    <property type="entry name" value="S_TKc"/>
    <property type="match status" value="1"/>
</dbReference>
<dbReference type="GO" id="GO:0009653">
    <property type="term" value="P:anatomical structure morphogenesis"/>
    <property type="evidence" value="ECO:0007669"/>
    <property type="project" value="UniProtKB-ARBA"/>
</dbReference>
<sequence>MKPSAEKYREPEVRVGRHRAKLDEIRESLKAYEHEQNANNEVVASSSSSSTSYSTQRKQTTTTSTNGNNLMMIHQSPSTFRYEMPSPSFQRPPPPAYDETPTPRLTPVAPETHRTHLHLKVQAPRHVKNAAPPPPKSTVSIETIEDDRRNDNFHKSSSAQRLYHTSLDKKSSVISINLAQQQPHTTKVHLGDPMPTKSFMIGPRYTTVNYKDELRPDIASTSSADVYKPNLDITFSSRNIETPGKRASSPIDRSLLDSYMKNRRRIQPCKPNMFRFYMEQHVERLLQQYREREKRMRQLEKEMNAAQLPEHMRTKMLEILQQKESRYTRLRRQKMSKNHFTVISHIGLGAFGKVSLVRKKDTGKVYAMKILEKADVIMKQQAAHVKAERDILAEADSLWIVRLYFSFQDDSCLYFIMEYVPGGDMMTLLINKGIFEESLARFYIAELTCAIEYVHSVGFIHRDIKPDNILIDQHGHIKLTDFGLCTGLRWTHDRRYYGPENEHQRNDSFSLPPEVAALEKSVKVLNIRQQKRRQFAHSVVGTGNYMAPEVIARTGHTQLCDWWSMGVILYEMVFGRVPFHAENPAETQHRILNWRHYLDFSWSSHLSTKCVQMVQVLVCDVVNRCGNRGGASQIKKHPWFEGIDFDNLRNSRAEFIPVVAHDEDTSNFDTIQITDKTDRGPNVRGLNNPAFYEFTYRHFFDTDNLGCPSLRPTRRRSLRPLLENGVFDSTSSSTNDSNVNISNI</sequence>
<dbReference type="EMBL" id="CANHGI010000001">
    <property type="protein sequence ID" value="CAI5438559.1"/>
    <property type="molecule type" value="Genomic_DNA"/>
</dbReference>
<feature type="region of interest" description="Disordered" evidence="17">
    <location>
        <begin position="30"/>
        <end position="70"/>
    </location>
</feature>
<evidence type="ECO:0000256" key="15">
    <source>
        <dbReference type="ARBA" id="ARBA00048679"/>
    </source>
</evidence>
<dbReference type="FunFam" id="1.10.510.10:FF:000086">
    <property type="entry name" value="Non-specific serine/threonine protein kinase"/>
    <property type="match status" value="1"/>
</dbReference>
<dbReference type="Gene3D" id="1.10.510.10">
    <property type="entry name" value="Transferase(Phosphotransferase) domain 1"/>
    <property type="match status" value="2"/>
</dbReference>
<dbReference type="Proteomes" id="UP001152747">
    <property type="component" value="Unassembled WGS sequence"/>
</dbReference>
<dbReference type="OrthoDB" id="2156623at2759"/>
<keyword evidence="10 16" id="KW-0547">Nucleotide-binding</keyword>
<dbReference type="InterPro" id="IPR011009">
    <property type="entry name" value="Kinase-like_dom_sf"/>
</dbReference>
<feature type="domain" description="Protein kinase" evidence="18">
    <location>
        <begin position="340"/>
        <end position="640"/>
    </location>
</feature>
<comment type="cofactor">
    <cofactor evidence="1">
        <name>Mg(2+)</name>
        <dbReference type="ChEBI" id="CHEBI:18420"/>
    </cofactor>
</comment>
<dbReference type="FunFam" id="3.30.200.20:FF:000391">
    <property type="entry name" value="Large tumor suppressor kinase 1"/>
    <property type="match status" value="1"/>
</dbReference>
<evidence type="ECO:0000259" key="19">
    <source>
        <dbReference type="PROSITE" id="PS51285"/>
    </source>
</evidence>
<comment type="catalytic activity">
    <reaction evidence="14">
        <text>L-threonyl-[protein] + ATP = O-phospho-L-threonyl-[protein] + ADP + H(+)</text>
        <dbReference type="Rhea" id="RHEA:46608"/>
        <dbReference type="Rhea" id="RHEA-COMP:11060"/>
        <dbReference type="Rhea" id="RHEA-COMP:11605"/>
        <dbReference type="ChEBI" id="CHEBI:15378"/>
        <dbReference type="ChEBI" id="CHEBI:30013"/>
        <dbReference type="ChEBI" id="CHEBI:30616"/>
        <dbReference type="ChEBI" id="CHEBI:61977"/>
        <dbReference type="ChEBI" id="CHEBI:456216"/>
        <dbReference type="EC" id="2.7.11.1"/>
    </reaction>
</comment>
<dbReference type="InterPro" id="IPR050236">
    <property type="entry name" value="Ser_Thr_kinase_AGC"/>
</dbReference>
<dbReference type="CDD" id="cd21774">
    <property type="entry name" value="MobB_LATS"/>
    <property type="match status" value="1"/>
</dbReference>
<dbReference type="SUPFAM" id="SSF56112">
    <property type="entry name" value="Protein kinase-like (PK-like)"/>
    <property type="match status" value="1"/>
</dbReference>
<evidence type="ECO:0000256" key="13">
    <source>
        <dbReference type="ARBA" id="ARBA00022842"/>
    </source>
</evidence>
<dbReference type="SMART" id="SM00133">
    <property type="entry name" value="S_TK_X"/>
    <property type="match status" value="1"/>
</dbReference>
<evidence type="ECO:0000313" key="21">
    <source>
        <dbReference type="Proteomes" id="UP001152747"/>
    </source>
</evidence>
<feature type="domain" description="AGC-kinase C-terminal" evidence="19">
    <location>
        <begin position="641"/>
        <end position="706"/>
    </location>
</feature>
<keyword evidence="12 16" id="KW-0067">ATP-binding</keyword>
<dbReference type="EC" id="2.7.11.1" evidence="4"/>
<evidence type="ECO:0000256" key="17">
    <source>
        <dbReference type="SAM" id="MobiDB-lite"/>
    </source>
</evidence>
<evidence type="ECO:0000256" key="9">
    <source>
        <dbReference type="ARBA" id="ARBA00022723"/>
    </source>
</evidence>
<feature type="compositionally biased region" description="Low complexity" evidence="17">
    <location>
        <begin position="45"/>
        <end position="65"/>
    </location>
</feature>
<dbReference type="PROSITE" id="PS51285">
    <property type="entry name" value="AGC_KINASE_CTER"/>
    <property type="match status" value="1"/>
</dbReference>
<keyword evidence="13" id="KW-0460">Magnesium</keyword>
<dbReference type="Gene3D" id="3.30.200.20">
    <property type="entry name" value="Phosphorylase Kinase, domain 1"/>
    <property type="match status" value="2"/>
</dbReference>
<organism evidence="20 21">
    <name type="scientific">Caenorhabditis angaria</name>
    <dbReference type="NCBI Taxonomy" id="860376"/>
    <lineage>
        <taxon>Eukaryota</taxon>
        <taxon>Metazoa</taxon>
        <taxon>Ecdysozoa</taxon>
        <taxon>Nematoda</taxon>
        <taxon>Chromadorea</taxon>
        <taxon>Rhabditida</taxon>
        <taxon>Rhabditina</taxon>
        <taxon>Rhabditomorpha</taxon>
        <taxon>Rhabditoidea</taxon>
        <taxon>Rhabditidae</taxon>
        <taxon>Peloderinae</taxon>
        <taxon>Caenorhabditis</taxon>
    </lineage>
</organism>
<dbReference type="PROSITE" id="PS50011">
    <property type="entry name" value="PROTEIN_KINASE_DOM"/>
    <property type="match status" value="1"/>
</dbReference>
<evidence type="ECO:0000256" key="12">
    <source>
        <dbReference type="ARBA" id="ARBA00022840"/>
    </source>
</evidence>
<evidence type="ECO:0000256" key="3">
    <source>
        <dbReference type="ARBA" id="ARBA00009903"/>
    </source>
</evidence>
<keyword evidence="21" id="KW-1185">Reference proteome</keyword>
<gene>
    <name evidence="20" type="ORF">CAMP_LOCUS1196</name>
</gene>
<dbReference type="GO" id="GO:0046620">
    <property type="term" value="P:regulation of organ growth"/>
    <property type="evidence" value="ECO:0007669"/>
    <property type="project" value="TreeGrafter"/>
</dbReference>
<dbReference type="PANTHER" id="PTHR24356">
    <property type="entry name" value="SERINE/THREONINE-PROTEIN KINASE"/>
    <property type="match status" value="1"/>
</dbReference>
<keyword evidence="7" id="KW-0597">Phosphoprotein</keyword>
<dbReference type="GO" id="GO:0045177">
    <property type="term" value="C:apical part of cell"/>
    <property type="evidence" value="ECO:0007669"/>
    <property type="project" value="UniProtKB-ARBA"/>
</dbReference>
<dbReference type="InterPro" id="IPR000719">
    <property type="entry name" value="Prot_kinase_dom"/>
</dbReference>
<keyword evidence="9" id="KW-0479">Metal-binding</keyword>
<evidence type="ECO:0000256" key="16">
    <source>
        <dbReference type="PROSITE-ProRule" id="PRU10141"/>
    </source>
</evidence>
<dbReference type="GO" id="GO:0046872">
    <property type="term" value="F:metal ion binding"/>
    <property type="evidence" value="ECO:0007669"/>
    <property type="project" value="UniProtKB-KW"/>
</dbReference>
<keyword evidence="5" id="KW-0963">Cytoplasm</keyword>
<dbReference type="PROSITE" id="PS00108">
    <property type="entry name" value="PROTEIN_KINASE_ST"/>
    <property type="match status" value="1"/>
</dbReference>
<comment type="catalytic activity">
    <reaction evidence="15">
        <text>L-seryl-[protein] + ATP = O-phospho-L-seryl-[protein] + ADP + H(+)</text>
        <dbReference type="Rhea" id="RHEA:17989"/>
        <dbReference type="Rhea" id="RHEA-COMP:9863"/>
        <dbReference type="Rhea" id="RHEA-COMP:11604"/>
        <dbReference type="ChEBI" id="CHEBI:15378"/>
        <dbReference type="ChEBI" id="CHEBI:29999"/>
        <dbReference type="ChEBI" id="CHEBI:30616"/>
        <dbReference type="ChEBI" id="CHEBI:83421"/>
        <dbReference type="ChEBI" id="CHEBI:456216"/>
        <dbReference type="EC" id="2.7.11.1"/>
    </reaction>
</comment>
<keyword evidence="6" id="KW-0723">Serine/threonine-protein kinase</keyword>
<evidence type="ECO:0000256" key="6">
    <source>
        <dbReference type="ARBA" id="ARBA00022527"/>
    </source>
</evidence>
<keyword evidence="8" id="KW-0808">Transferase</keyword>
<protein>
    <recommendedName>
        <fullName evidence="4">non-specific serine/threonine protein kinase</fullName>
        <ecNumber evidence="4">2.7.11.1</ecNumber>
    </recommendedName>
</protein>
<feature type="binding site" evidence="16">
    <location>
        <position position="379"/>
    </location>
    <ligand>
        <name>ATP</name>
        <dbReference type="ChEBI" id="CHEBI:30616"/>
    </ligand>
</feature>
<evidence type="ECO:0000256" key="14">
    <source>
        <dbReference type="ARBA" id="ARBA00047899"/>
    </source>
</evidence>
<dbReference type="AlphaFoldDB" id="A0A9P1I6I7"/>
<dbReference type="GO" id="GO:0042308">
    <property type="term" value="P:negative regulation of protein import into nucleus"/>
    <property type="evidence" value="ECO:0007669"/>
    <property type="project" value="UniProtKB-ARBA"/>
</dbReference>
<feature type="region of interest" description="Disordered" evidence="17">
    <location>
        <begin position="725"/>
        <end position="744"/>
    </location>
</feature>
<comment type="similarity">
    <text evidence="3">Belongs to the protein kinase superfamily. AGC Ser/Thr protein kinase family.</text>
</comment>
<dbReference type="InterPro" id="IPR000961">
    <property type="entry name" value="AGC-kinase_C"/>
</dbReference>
<dbReference type="InterPro" id="IPR008271">
    <property type="entry name" value="Ser/Thr_kinase_AS"/>
</dbReference>
<dbReference type="GO" id="GO:0048731">
    <property type="term" value="P:system development"/>
    <property type="evidence" value="ECO:0007669"/>
    <property type="project" value="UniProtKB-ARBA"/>
</dbReference>
<evidence type="ECO:0000256" key="8">
    <source>
        <dbReference type="ARBA" id="ARBA00022679"/>
    </source>
</evidence>
<evidence type="ECO:0000256" key="1">
    <source>
        <dbReference type="ARBA" id="ARBA00001946"/>
    </source>
</evidence>
<evidence type="ECO:0000259" key="18">
    <source>
        <dbReference type="PROSITE" id="PS50011"/>
    </source>
</evidence>
<accession>A0A9P1I6I7</accession>